<evidence type="ECO:0000313" key="3">
    <source>
        <dbReference type="Proteomes" id="UP001497482"/>
    </source>
</evidence>
<evidence type="ECO:0000313" key="2">
    <source>
        <dbReference type="EMBL" id="CAL1586217.1"/>
    </source>
</evidence>
<organism evidence="2 3">
    <name type="scientific">Knipowitschia caucasica</name>
    <name type="common">Caucasian dwarf goby</name>
    <name type="synonym">Pomatoschistus caucasicus</name>
    <dbReference type="NCBI Taxonomy" id="637954"/>
    <lineage>
        <taxon>Eukaryota</taxon>
        <taxon>Metazoa</taxon>
        <taxon>Chordata</taxon>
        <taxon>Craniata</taxon>
        <taxon>Vertebrata</taxon>
        <taxon>Euteleostomi</taxon>
        <taxon>Actinopterygii</taxon>
        <taxon>Neopterygii</taxon>
        <taxon>Teleostei</taxon>
        <taxon>Neoteleostei</taxon>
        <taxon>Acanthomorphata</taxon>
        <taxon>Gobiaria</taxon>
        <taxon>Gobiiformes</taxon>
        <taxon>Gobioidei</taxon>
        <taxon>Gobiidae</taxon>
        <taxon>Gobiinae</taxon>
        <taxon>Knipowitschia</taxon>
    </lineage>
</organism>
<feature type="region of interest" description="Disordered" evidence="1">
    <location>
        <begin position="30"/>
        <end position="86"/>
    </location>
</feature>
<feature type="compositionally biased region" description="Polar residues" evidence="1">
    <location>
        <begin position="44"/>
        <end position="61"/>
    </location>
</feature>
<keyword evidence="3" id="KW-1185">Reference proteome</keyword>
<proteinExistence type="predicted"/>
<dbReference type="AlphaFoldDB" id="A0AAV2K8G5"/>
<name>A0AAV2K8G5_KNICA</name>
<gene>
    <name evidence="2" type="ORF">KC01_LOCUS16331</name>
</gene>
<feature type="compositionally biased region" description="Basic residues" evidence="1">
    <location>
        <begin position="34"/>
        <end position="43"/>
    </location>
</feature>
<accession>A0AAV2K8G5</accession>
<feature type="compositionally biased region" description="Basic and acidic residues" evidence="1">
    <location>
        <begin position="75"/>
        <end position="86"/>
    </location>
</feature>
<sequence length="86" mass="9957">MSGQEAQALQELNLSRETWCQVEGSARQSWDRAQRKHYRRHLKTSSSLDRALTGQNQSITSRLDHPAPGPLAQRRHYEESYQSHLV</sequence>
<protein>
    <submittedName>
        <fullName evidence="2">Uncharacterized protein</fullName>
    </submittedName>
</protein>
<dbReference type="Proteomes" id="UP001497482">
    <property type="component" value="Chromosome 17"/>
</dbReference>
<evidence type="ECO:0000256" key="1">
    <source>
        <dbReference type="SAM" id="MobiDB-lite"/>
    </source>
</evidence>
<dbReference type="EMBL" id="OZ035839">
    <property type="protein sequence ID" value="CAL1586217.1"/>
    <property type="molecule type" value="Genomic_DNA"/>
</dbReference>
<reference evidence="2 3" key="1">
    <citation type="submission" date="2024-04" db="EMBL/GenBank/DDBJ databases">
        <authorList>
            <person name="Waldvogel A.-M."/>
            <person name="Schoenle A."/>
        </authorList>
    </citation>
    <scope>NUCLEOTIDE SEQUENCE [LARGE SCALE GENOMIC DNA]</scope>
</reference>